<evidence type="ECO:0000259" key="1">
    <source>
        <dbReference type="Pfam" id="PF01471"/>
    </source>
</evidence>
<feature type="domain" description="Peptidoglycan binding-like" evidence="1">
    <location>
        <begin position="412"/>
        <end position="459"/>
    </location>
</feature>
<dbReference type="InterPro" id="IPR017853">
    <property type="entry name" value="GH"/>
</dbReference>
<sequence length="511" mass="54924">MAEMLARFEGTGVGRIFVGPGDPLPSWDGPVLGPLVAAGAVVHLSYKTNPLADVLAWVARKPPGLLLKLTRNHEPEQQRGGDPTVAQFHAAWAELVAALADVPGRDEMLLGPVYTRYWWEKHPGDRRWLLRVPVDFVGWDVYSDLGYRSPADLLSIPRQVAAETGVPYLVAELGALPGAGRAAWMRAMVAAIAADGGLTACWYHREGWDLTDQPDLPVWQAIIKEATVTTAPPNLLAVRALLLAELGLHGLAPGEVGIVGDPAHRGGYHCGRDRVVSGDYSVVESSRDRAGLSGYASGLDVGEFSVRSGGTTHNLRTFSTWMVRQCASGAADARDIREVIYSPDGRTVRRWDACGRRTSGDGSHVYHTHFSFFRDATKAGRDLTPLFRRYLAEIGLTTTEGVAQMFCKHGDRGENVRALQYALHNIGFPPGTIDGTYGDATAAALKKAEASIGVTSDGKTYDADSYTRIQALFVKRFSAGERGPKGDPGGLTMDQVATELAARITAGPAAT</sequence>
<proteinExistence type="predicted"/>
<dbReference type="Gene3D" id="1.10.101.10">
    <property type="entry name" value="PGBD-like superfamily/PGBD"/>
    <property type="match status" value="1"/>
</dbReference>
<dbReference type="SUPFAM" id="SSF51445">
    <property type="entry name" value="(Trans)glycosidases"/>
    <property type="match status" value="1"/>
</dbReference>
<evidence type="ECO:0000313" key="2">
    <source>
        <dbReference type="EMBL" id="AYF30601.1"/>
    </source>
</evidence>
<gene>
    <name evidence="2" type="ORF">CSH63_24785</name>
</gene>
<protein>
    <recommendedName>
        <fullName evidence="1">Peptidoglycan binding-like domain-containing protein</fullName>
    </recommendedName>
</protein>
<evidence type="ECO:0000313" key="3">
    <source>
        <dbReference type="Proteomes" id="UP000267804"/>
    </source>
</evidence>
<dbReference type="Pfam" id="PF01471">
    <property type="entry name" value="PG_binding_1"/>
    <property type="match status" value="1"/>
</dbReference>
<dbReference type="KEGG" id="mtua:CSH63_24785"/>
<accession>A0A386WQY4</accession>
<dbReference type="SUPFAM" id="SSF47090">
    <property type="entry name" value="PGBD-like"/>
    <property type="match status" value="1"/>
</dbReference>
<reference evidence="2 3" key="1">
    <citation type="submission" date="2017-10" db="EMBL/GenBank/DDBJ databases">
        <title>Integration of genomic and chemical information greatly accelerates assignment of the full stereostructure of myelolactone, a potent inhibitor of myeloma from a marine-derived Micromonospora.</title>
        <authorList>
            <person name="Kim M.C."/>
            <person name="Machado H."/>
            <person name="Jensen P.R."/>
            <person name="Fenical W."/>
        </authorList>
    </citation>
    <scope>NUCLEOTIDE SEQUENCE [LARGE SCALE GENOMIC DNA]</scope>
    <source>
        <strain evidence="2 3">CNY-010</strain>
    </source>
</reference>
<dbReference type="Gene3D" id="3.20.20.80">
    <property type="entry name" value="Glycosidases"/>
    <property type="match status" value="1"/>
</dbReference>
<dbReference type="InterPro" id="IPR036366">
    <property type="entry name" value="PGBDSf"/>
</dbReference>
<dbReference type="AlphaFoldDB" id="A0A386WQY4"/>
<dbReference type="InterPro" id="IPR036365">
    <property type="entry name" value="PGBD-like_sf"/>
</dbReference>
<dbReference type="InterPro" id="IPR002477">
    <property type="entry name" value="Peptidoglycan-bd-like"/>
</dbReference>
<dbReference type="EMBL" id="CP024087">
    <property type="protein sequence ID" value="AYF30601.1"/>
    <property type="molecule type" value="Genomic_DNA"/>
</dbReference>
<name>A0A386WQY4_9ACTN</name>
<organism evidence="2 3">
    <name type="scientific">Micromonospora tulbaghiae</name>
    <dbReference type="NCBI Taxonomy" id="479978"/>
    <lineage>
        <taxon>Bacteria</taxon>
        <taxon>Bacillati</taxon>
        <taxon>Actinomycetota</taxon>
        <taxon>Actinomycetes</taxon>
        <taxon>Micromonosporales</taxon>
        <taxon>Micromonosporaceae</taxon>
        <taxon>Micromonospora</taxon>
    </lineage>
</organism>
<dbReference type="Proteomes" id="UP000267804">
    <property type="component" value="Chromosome"/>
</dbReference>